<evidence type="ECO:0000256" key="2">
    <source>
        <dbReference type="ARBA" id="ARBA00023002"/>
    </source>
</evidence>
<dbReference type="AlphaFoldDB" id="A0A6I6DDA8"/>
<evidence type="ECO:0000313" key="5">
    <source>
        <dbReference type="Proteomes" id="UP000426444"/>
    </source>
</evidence>
<name>A0A6I6DDA8_9FIRM</name>
<dbReference type="SUPFAM" id="SSF55469">
    <property type="entry name" value="FMN-dependent nitroreductase-like"/>
    <property type="match status" value="2"/>
</dbReference>
<comment type="similarity">
    <text evidence="1">Belongs to the nitroreductase family.</text>
</comment>
<dbReference type="OrthoDB" id="9814075at2"/>
<dbReference type="PANTHER" id="PTHR43673">
    <property type="entry name" value="NAD(P)H NITROREDUCTASE YDGI-RELATED"/>
    <property type="match status" value="1"/>
</dbReference>
<dbReference type="Gene3D" id="3.40.109.30">
    <property type="entry name" value="putative nitroreductase (tm1586), domain 2"/>
    <property type="match status" value="1"/>
</dbReference>
<organism evidence="4 5">
    <name type="scientific">Candidatus Syntrophocurvum alkaliphilum</name>
    <dbReference type="NCBI Taxonomy" id="2293317"/>
    <lineage>
        <taxon>Bacteria</taxon>
        <taxon>Bacillati</taxon>
        <taxon>Bacillota</taxon>
        <taxon>Clostridia</taxon>
        <taxon>Eubacteriales</taxon>
        <taxon>Syntrophomonadaceae</taxon>
        <taxon>Candidatus Syntrophocurvum</taxon>
    </lineage>
</organism>
<evidence type="ECO:0000259" key="3">
    <source>
        <dbReference type="Pfam" id="PF14512"/>
    </source>
</evidence>
<keyword evidence="5" id="KW-1185">Reference proteome</keyword>
<dbReference type="GO" id="GO:0016491">
    <property type="term" value="F:oxidoreductase activity"/>
    <property type="evidence" value="ECO:0007669"/>
    <property type="project" value="UniProtKB-KW"/>
</dbReference>
<dbReference type="KEGG" id="salq:SYNTR_0693"/>
<evidence type="ECO:0000256" key="1">
    <source>
        <dbReference type="ARBA" id="ARBA00007118"/>
    </source>
</evidence>
<evidence type="ECO:0000313" key="4">
    <source>
        <dbReference type="EMBL" id="QGT99286.1"/>
    </source>
</evidence>
<dbReference type="InterPro" id="IPR029478">
    <property type="entry name" value="TM1586_NiRdase"/>
</dbReference>
<feature type="domain" description="Putative nitroreductase TM1586" evidence="3">
    <location>
        <begin position="7"/>
        <end position="250"/>
    </location>
</feature>
<reference evidence="5" key="1">
    <citation type="journal article" date="2019" name="Microbiology">
        <title>Complete Genome Sequence of an Uncultured Bacterium of the Candidate Phylum Bipolaricaulota.</title>
        <authorList>
            <person name="Kadnikov V.V."/>
            <person name="Mardanov A.V."/>
            <person name="Beletsky A.V."/>
            <person name="Frank Y.A."/>
            <person name="Karnachuk O.V."/>
            <person name="Ravin N.V."/>
        </authorList>
    </citation>
    <scope>NUCLEOTIDE SEQUENCE [LARGE SCALE GENOMIC DNA]</scope>
</reference>
<dbReference type="RefSeq" id="WP_156203201.1">
    <property type="nucleotide sequence ID" value="NZ_CP046457.1"/>
</dbReference>
<dbReference type="InterPro" id="IPR000415">
    <property type="entry name" value="Nitroreductase-like"/>
</dbReference>
<dbReference type="Gene3D" id="3.40.109.10">
    <property type="entry name" value="NADH Oxidase"/>
    <property type="match status" value="1"/>
</dbReference>
<dbReference type="Proteomes" id="UP000426444">
    <property type="component" value="Chromosome"/>
</dbReference>
<gene>
    <name evidence="4" type="ORF">SYNTR_0693</name>
</gene>
<keyword evidence="2" id="KW-0560">Oxidoreductase</keyword>
<protein>
    <submittedName>
        <fullName evidence="4">Nitroreductase family protein</fullName>
    </submittedName>
</protein>
<accession>A0A6I6DDA8</accession>
<dbReference type="PANTHER" id="PTHR43673:SF10">
    <property type="entry name" value="NADH DEHYDROGENASE_NAD(P)H NITROREDUCTASE XCC3605-RELATED"/>
    <property type="match status" value="1"/>
</dbReference>
<dbReference type="EMBL" id="CP046457">
    <property type="protein sequence ID" value="QGT99286.1"/>
    <property type="molecule type" value="Genomic_DNA"/>
</dbReference>
<dbReference type="Pfam" id="PF14512">
    <property type="entry name" value="TM1586_NiRdase"/>
    <property type="match status" value="1"/>
</dbReference>
<sequence length="282" mass="32830">MNSLNIDNIKNRTSVRTFINKEIETNKLELIQEYIDINENKTGLFGNETKFKIVKGNINPNKKEKIGTYGFIKGTQTFIVGIMKKDKENNHLDYGYSFEKLILFLTGLDIGTCWLGASFNRNKITKLVELQEDEIIPCITPIGYAENKMRFMEKAIRLTAKSDHRKDWSELFFNTNLLPLTKNQAEKLEIPLEMIRLGPSASNKQPWRIIIDNEKVHFYLKRTPNYGKYLAYDIQMIDIGIACCHFQISSEELGLKGEWTIKNPRLNTEDKDTIYVCTWIRE</sequence>
<proteinExistence type="inferred from homology"/>